<protein>
    <submittedName>
        <fullName evidence="2">Uncharacterized protein</fullName>
    </submittedName>
</protein>
<sequence length="165" mass="18750">MLARAELLRPCEENKMKSQIWYLLIIIAGLFIIGDSRPETLIPPPDSSDVAQISSMLTKSQPRQMGLLGFTALGALMFPILVSLGMASFVSHLPTVFKEFASEFGIPATPPRNFFLFRRNLYDFPNGLDSRLNYILNNIQRRQGEIPDDGDDFLNLQTFGRRKRR</sequence>
<feature type="transmembrane region" description="Helical" evidence="1">
    <location>
        <begin position="65"/>
        <end position="90"/>
    </location>
</feature>
<reference evidence="2" key="1">
    <citation type="submission" date="2020-08" db="EMBL/GenBank/DDBJ databases">
        <title>Multicomponent nature underlies the extraordinary mechanical properties of spider dragline silk.</title>
        <authorList>
            <person name="Kono N."/>
            <person name="Nakamura H."/>
            <person name="Mori M."/>
            <person name="Yoshida Y."/>
            <person name="Ohtoshi R."/>
            <person name="Malay A.D."/>
            <person name="Moran D.A.P."/>
            <person name="Tomita M."/>
            <person name="Numata K."/>
            <person name="Arakawa K."/>
        </authorList>
    </citation>
    <scope>NUCLEOTIDE SEQUENCE</scope>
</reference>
<dbReference type="EMBL" id="BMAW01053038">
    <property type="protein sequence ID" value="GFS88915.1"/>
    <property type="molecule type" value="Genomic_DNA"/>
</dbReference>
<keyword evidence="1" id="KW-1133">Transmembrane helix</keyword>
<feature type="transmembrane region" description="Helical" evidence="1">
    <location>
        <begin position="20"/>
        <end position="37"/>
    </location>
</feature>
<evidence type="ECO:0000256" key="1">
    <source>
        <dbReference type="SAM" id="Phobius"/>
    </source>
</evidence>
<accession>A0A8X6TB34</accession>
<dbReference type="Proteomes" id="UP000887013">
    <property type="component" value="Unassembled WGS sequence"/>
</dbReference>
<keyword evidence="1" id="KW-0812">Transmembrane</keyword>
<gene>
    <name evidence="2" type="primary">AVEN_29121_1</name>
    <name evidence="2" type="ORF">NPIL_549561</name>
</gene>
<keyword evidence="3" id="KW-1185">Reference proteome</keyword>
<dbReference type="AlphaFoldDB" id="A0A8X6TB34"/>
<evidence type="ECO:0000313" key="2">
    <source>
        <dbReference type="EMBL" id="GFS88915.1"/>
    </source>
</evidence>
<keyword evidence="1" id="KW-0472">Membrane</keyword>
<comment type="caution">
    <text evidence="2">The sequence shown here is derived from an EMBL/GenBank/DDBJ whole genome shotgun (WGS) entry which is preliminary data.</text>
</comment>
<dbReference type="OrthoDB" id="6415820at2759"/>
<name>A0A8X6TB34_NEPPI</name>
<evidence type="ECO:0000313" key="3">
    <source>
        <dbReference type="Proteomes" id="UP000887013"/>
    </source>
</evidence>
<proteinExistence type="predicted"/>
<organism evidence="2 3">
    <name type="scientific">Nephila pilipes</name>
    <name type="common">Giant wood spider</name>
    <name type="synonym">Nephila maculata</name>
    <dbReference type="NCBI Taxonomy" id="299642"/>
    <lineage>
        <taxon>Eukaryota</taxon>
        <taxon>Metazoa</taxon>
        <taxon>Ecdysozoa</taxon>
        <taxon>Arthropoda</taxon>
        <taxon>Chelicerata</taxon>
        <taxon>Arachnida</taxon>
        <taxon>Araneae</taxon>
        <taxon>Araneomorphae</taxon>
        <taxon>Entelegynae</taxon>
        <taxon>Araneoidea</taxon>
        <taxon>Nephilidae</taxon>
        <taxon>Nephila</taxon>
    </lineage>
</organism>